<sequence length="251" mass="28744">MSDRLSEFPPPIGPSEGSLLHRYLADRRFLLALPRAVGLQILHPTIAAALVEHVPYRLWHHKRRTVTRMIALAYRPRHPSHTIRFAHEHVKGRDDRGERYHALNPEVFHFQHATYVETLVTAINTFATPLSGTELDQLYRECCDWYRIYGVSTRHMPATWPEFTDWFADTCATSLRLTSDGAALASQALRPDAWIPSLTPGFAVRSLHHERTRALLDIEVGPLDRAAMRIYASAIRLGMSSRPPRRAMVRR</sequence>
<protein>
    <submittedName>
        <fullName evidence="2">DUF2236 domain-containing protein</fullName>
    </submittedName>
</protein>
<dbReference type="PANTHER" id="PTHR36151:SF3">
    <property type="entry name" value="ER-BOUND OXYGENASE MPAB_MPAB'_RUBBER OXYGENASE CATALYTIC DOMAIN-CONTAINING PROTEIN"/>
    <property type="match status" value="1"/>
</dbReference>
<accession>A0ABS1M4V5</accession>
<dbReference type="Pfam" id="PF09995">
    <property type="entry name" value="MPAB_Lcp_cat"/>
    <property type="match status" value="1"/>
</dbReference>
<proteinExistence type="predicted"/>
<reference evidence="2 3" key="1">
    <citation type="submission" date="2021-01" db="EMBL/GenBank/DDBJ databases">
        <title>WGS of actinomycetes isolated from Thailand.</title>
        <authorList>
            <person name="Thawai C."/>
        </authorList>
    </citation>
    <scope>NUCLEOTIDE SEQUENCE [LARGE SCALE GENOMIC DNA]</scope>
    <source>
        <strain evidence="2 3">LPG 2</strain>
    </source>
</reference>
<evidence type="ECO:0000259" key="1">
    <source>
        <dbReference type="Pfam" id="PF09995"/>
    </source>
</evidence>
<dbReference type="InterPro" id="IPR018713">
    <property type="entry name" value="MPAB/Lcp_cat_dom"/>
</dbReference>
<keyword evidence="3" id="KW-1185">Reference proteome</keyword>
<dbReference type="PANTHER" id="PTHR36151">
    <property type="entry name" value="BLR2777 PROTEIN"/>
    <property type="match status" value="1"/>
</dbReference>
<dbReference type="RefSeq" id="WP_201944990.1">
    <property type="nucleotide sequence ID" value="NZ_JAERRJ010000002.1"/>
</dbReference>
<evidence type="ECO:0000313" key="3">
    <source>
        <dbReference type="Proteomes" id="UP000602198"/>
    </source>
</evidence>
<dbReference type="EMBL" id="JAERRJ010000002">
    <property type="protein sequence ID" value="MBL1074168.1"/>
    <property type="molecule type" value="Genomic_DNA"/>
</dbReference>
<evidence type="ECO:0000313" key="2">
    <source>
        <dbReference type="EMBL" id="MBL1074168.1"/>
    </source>
</evidence>
<gene>
    <name evidence="2" type="ORF">JK358_07140</name>
</gene>
<organism evidence="2 3">
    <name type="scientific">Nocardia acididurans</name>
    <dbReference type="NCBI Taxonomy" id="2802282"/>
    <lineage>
        <taxon>Bacteria</taxon>
        <taxon>Bacillati</taxon>
        <taxon>Actinomycetota</taxon>
        <taxon>Actinomycetes</taxon>
        <taxon>Mycobacteriales</taxon>
        <taxon>Nocardiaceae</taxon>
        <taxon>Nocardia</taxon>
    </lineage>
</organism>
<feature type="domain" description="ER-bound oxygenase mpaB/mpaB'/Rubber oxygenase catalytic" evidence="1">
    <location>
        <begin position="22"/>
        <end position="236"/>
    </location>
</feature>
<comment type="caution">
    <text evidence="2">The sequence shown here is derived from an EMBL/GenBank/DDBJ whole genome shotgun (WGS) entry which is preliminary data.</text>
</comment>
<name>A0ABS1M4V5_9NOCA</name>
<dbReference type="Proteomes" id="UP000602198">
    <property type="component" value="Unassembled WGS sequence"/>
</dbReference>